<dbReference type="EMBL" id="MU273879">
    <property type="protein sequence ID" value="KAI0027569.1"/>
    <property type="molecule type" value="Genomic_DNA"/>
</dbReference>
<name>A0ACB8Q7A6_9AGAM</name>
<reference evidence="1" key="1">
    <citation type="submission" date="2021-02" db="EMBL/GenBank/DDBJ databases">
        <authorList>
            <consortium name="DOE Joint Genome Institute"/>
            <person name="Ahrendt S."/>
            <person name="Looney B.P."/>
            <person name="Miyauchi S."/>
            <person name="Morin E."/>
            <person name="Drula E."/>
            <person name="Courty P.E."/>
            <person name="Chicoki N."/>
            <person name="Fauchery L."/>
            <person name="Kohler A."/>
            <person name="Kuo A."/>
            <person name="Labutti K."/>
            <person name="Pangilinan J."/>
            <person name="Lipzen A."/>
            <person name="Riley R."/>
            <person name="Andreopoulos W."/>
            <person name="He G."/>
            <person name="Johnson J."/>
            <person name="Barry K.W."/>
            <person name="Grigoriev I.V."/>
            <person name="Nagy L."/>
            <person name="Hibbett D."/>
            <person name="Henrissat B."/>
            <person name="Matheny P.B."/>
            <person name="Labbe J."/>
            <person name="Martin F."/>
        </authorList>
    </citation>
    <scope>NUCLEOTIDE SEQUENCE</scope>
    <source>
        <strain evidence="1">EC-137</strain>
    </source>
</reference>
<gene>
    <name evidence="1" type="ORF">K488DRAFT_13170</name>
</gene>
<feature type="non-terminal residue" evidence="1">
    <location>
        <position position="249"/>
    </location>
</feature>
<evidence type="ECO:0000313" key="2">
    <source>
        <dbReference type="Proteomes" id="UP000814128"/>
    </source>
</evidence>
<comment type="caution">
    <text evidence="1">The sequence shown here is derived from an EMBL/GenBank/DDBJ whole genome shotgun (WGS) entry which is preliminary data.</text>
</comment>
<accession>A0ACB8Q7A6</accession>
<reference evidence="1" key="2">
    <citation type="journal article" date="2022" name="New Phytol.">
        <title>Evolutionary transition to the ectomycorrhizal habit in the genomes of a hyperdiverse lineage of mushroom-forming fungi.</title>
        <authorList>
            <person name="Looney B."/>
            <person name="Miyauchi S."/>
            <person name="Morin E."/>
            <person name="Drula E."/>
            <person name="Courty P.E."/>
            <person name="Kohler A."/>
            <person name="Kuo A."/>
            <person name="LaButti K."/>
            <person name="Pangilinan J."/>
            <person name="Lipzen A."/>
            <person name="Riley R."/>
            <person name="Andreopoulos W."/>
            <person name="He G."/>
            <person name="Johnson J."/>
            <person name="Nolan M."/>
            <person name="Tritt A."/>
            <person name="Barry K.W."/>
            <person name="Grigoriev I.V."/>
            <person name="Nagy L.G."/>
            <person name="Hibbett D."/>
            <person name="Henrissat B."/>
            <person name="Matheny P.B."/>
            <person name="Labbe J."/>
            <person name="Martin F.M."/>
        </authorList>
    </citation>
    <scope>NUCLEOTIDE SEQUENCE</scope>
    <source>
        <strain evidence="1">EC-137</strain>
    </source>
</reference>
<protein>
    <submittedName>
        <fullName evidence="1">Uncharacterized protein</fullName>
    </submittedName>
</protein>
<dbReference type="Proteomes" id="UP000814128">
    <property type="component" value="Unassembled WGS sequence"/>
</dbReference>
<keyword evidence="2" id="KW-1185">Reference proteome</keyword>
<feature type="non-terminal residue" evidence="1">
    <location>
        <position position="1"/>
    </location>
</feature>
<evidence type="ECO:0000313" key="1">
    <source>
        <dbReference type="EMBL" id="KAI0027569.1"/>
    </source>
</evidence>
<sequence length="249" mass="28844">ENVEDVDEECCTICLQPYIDRTVIPNCSHDFCFECLLVWSEQSRKCPLCAQSIDEYVIHHIRSQHDYVKHFLPPPRTDSPKLGPLAVPAGQGVRRRRPVRERVWGRRQSAAADALEAAIMRRRWIYANGLYAKHVASNRHTRYRPYPTPAQLSASPELLNRATIFVRRELQVWPNLDVEFLVTFVLSLIKAIDIRSESAIKLLAEFLDMESPYVPGRRCPNAEHFAHELYSYIRSPYKDLVHYDTAVQV</sequence>
<proteinExistence type="predicted"/>
<organism evidence="1 2">
    <name type="scientific">Vararia minispora EC-137</name>
    <dbReference type="NCBI Taxonomy" id="1314806"/>
    <lineage>
        <taxon>Eukaryota</taxon>
        <taxon>Fungi</taxon>
        <taxon>Dikarya</taxon>
        <taxon>Basidiomycota</taxon>
        <taxon>Agaricomycotina</taxon>
        <taxon>Agaricomycetes</taxon>
        <taxon>Russulales</taxon>
        <taxon>Lachnocladiaceae</taxon>
        <taxon>Vararia</taxon>
    </lineage>
</organism>